<feature type="binding site" evidence="9">
    <location>
        <position position="68"/>
    </location>
    <ligand>
        <name>[4Fe-4S] cluster</name>
        <dbReference type="ChEBI" id="CHEBI:49883"/>
        <label>2</label>
        <note>4Fe-4S-S-AdoMet</note>
    </ligand>
</feature>
<keyword evidence="4 9" id="KW-0949">S-adenosyl-L-methionine</keyword>
<dbReference type="PIRSF" id="PIRSF005963">
    <property type="entry name" value="Lipoyl_synth"/>
    <property type="match status" value="1"/>
</dbReference>
<evidence type="ECO:0000256" key="9">
    <source>
        <dbReference type="HAMAP-Rule" id="MF_00206"/>
    </source>
</evidence>
<dbReference type="GO" id="GO:0016992">
    <property type="term" value="F:lipoate synthase activity"/>
    <property type="evidence" value="ECO:0007669"/>
    <property type="project" value="UniProtKB-UniRule"/>
</dbReference>
<keyword evidence="1 9" id="KW-0004">4Fe-4S</keyword>
<dbReference type="Proteomes" id="UP000230821">
    <property type="component" value="Unassembled WGS sequence"/>
</dbReference>
<feature type="binding site" evidence="9">
    <location>
        <position position="40"/>
    </location>
    <ligand>
        <name>[4Fe-4S] cluster</name>
        <dbReference type="ChEBI" id="CHEBI:49883"/>
        <label>1</label>
    </ligand>
</feature>
<organism evidence="11 12">
    <name type="scientific">candidate division KSB3 bacterium</name>
    <dbReference type="NCBI Taxonomy" id="2044937"/>
    <lineage>
        <taxon>Bacteria</taxon>
        <taxon>candidate division KSB3</taxon>
    </lineage>
</organism>
<dbReference type="PANTHER" id="PTHR10949:SF0">
    <property type="entry name" value="LIPOYL SYNTHASE, MITOCHONDRIAL"/>
    <property type="match status" value="1"/>
</dbReference>
<dbReference type="GO" id="GO:0046872">
    <property type="term" value="F:metal ion binding"/>
    <property type="evidence" value="ECO:0007669"/>
    <property type="project" value="UniProtKB-KW"/>
</dbReference>
<keyword evidence="6 9" id="KW-0408">Iron</keyword>
<dbReference type="InterPro" id="IPR003698">
    <property type="entry name" value="Lipoyl_synth"/>
</dbReference>
<dbReference type="PANTHER" id="PTHR10949">
    <property type="entry name" value="LIPOYL SYNTHASE"/>
    <property type="match status" value="1"/>
</dbReference>
<evidence type="ECO:0000256" key="1">
    <source>
        <dbReference type="ARBA" id="ARBA00022485"/>
    </source>
</evidence>
<comment type="subcellular location">
    <subcellularLocation>
        <location evidence="9">Cytoplasm</location>
    </subcellularLocation>
</comment>
<dbReference type="SMART" id="SM00729">
    <property type="entry name" value="Elp3"/>
    <property type="match status" value="1"/>
</dbReference>
<evidence type="ECO:0000313" key="12">
    <source>
        <dbReference type="Proteomes" id="UP000230821"/>
    </source>
</evidence>
<dbReference type="AlphaFoldDB" id="A0A2G6KKH6"/>
<feature type="binding site" evidence="9">
    <location>
        <position position="61"/>
    </location>
    <ligand>
        <name>[4Fe-4S] cluster</name>
        <dbReference type="ChEBI" id="CHEBI:49883"/>
        <label>2</label>
        <note>4Fe-4S-S-AdoMet</note>
    </ligand>
</feature>
<dbReference type="GO" id="GO:0051539">
    <property type="term" value="F:4 iron, 4 sulfur cluster binding"/>
    <property type="evidence" value="ECO:0007669"/>
    <property type="project" value="UniProtKB-UniRule"/>
</dbReference>
<dbReference type="InterPro" id="IPR007197">
    <property type="entry name" value="rSAM"/>
</dbReference>
<sequence length="284" mass="31953">MARKHPPWIKVRVSSDEKFVRMRQLVNSRQLHTVCESASCPNIGECWGRGTATFMILGGICTRDCRFCDVRSGKMAPVDHEEPQRVAEAIHTLGLKHAVITSVTRDDLPDNGSGIWAATIQQIRALNPECRIEVLIPDLQGSRVALRSIFQENPDILGHNLETVSRLYLDARPQADYEQSLAVLRYAKEYGLLTKSGIMLGMGETLQEIHIAMEDLRHVECDILTLGQYLQPTPQHLPVERYWTPEEFQQLADEGTKLGFKHVEAGPLVRSSYHADQIDCLPSS</sequence>
<dbReference type="NCBIfam" id="TIGR00510">
    <property type="entry name" value="lipA"/>
    <property type="match status" value="1"/>
</dbReference>
<reference evidence="11 12" key="1">
    <citation type="submission" date="2017-10" db="EMBL/GenBank/DDBJ databases">
        <title>Novel microbial diversity and functional potential in the marine mammal oral microbiome.</title>
        <authorList>
            <person name="Dudek N.K."/>
            <person name="Sun C.L."/>
            <person name="Burstein D."/>
            <person name="Kantor R.S."/>
            <person name="Aliaga Goltsman D.S."/>
            <person name="Bik E.M."/>
            <person name="Thomas B.C."/>
            <person name="Banfield J.F."/>
            <person name="Relman D.A."/>
        </authorList>
    </citation>
    <scope>NUCLEOTIDE SEQUENCE [LARGE SCALE GENOMIC DNA]</scope>
    <source>
        <strain evidence="11">DOLJORAL78_47_16</strain>
    </source>
</reference>
<dbReference type="EMBL" id="PDSK01000024">
    <property type="protein sequence ID" value="PIE36154.1"/>
    <property type="molecule type" value="Genomic_DNA"/>
</dbReference>
<comment type="function">
    <text evidence="9">Catalyzes the radical-mediated insertion of two sulfur atoms into the C-6 and C-8 positions of the octanoyl moiety bound to the lipoyl domains of lipoate-dependent enzymes, thereby converting the octanoylated domains into lipoylated derivatives.</text>
</comment>
<protein>
    <recommendedName>
        <fullName evidence="9">Lipoyl synthase</fullName>
        <ecNumber evidence="9">2.8.1.8</ecNumber>
    </recommendedName>
    <alternativeName>
        <fullName evidence="9">Lip-syn</fullName>
        <shortName evidence="9">LS</shortName>
    </alternativeName>
    <alternativeName>
        <fullName evidence="9">Lipoate synthase</fullName>
    </alternativeName>
    <alternativeName>
        <fullName evidence="9">Lipoic acid synthase</fullName>
    </alternativeName>
    <alternativeName>
        <fullName evidence="9">Sulfur insertion protein LipA</fullName>
    </alternativeName>
</protein>
<dbReference type="FunFam" id="3.20.20.70:FF:000040">
    <property type="entry name" value="Lipoyl synthase"/>
    <property type="match status" value="1"/>
</dbReference>
<dbReference type="PROSITE" id="PS51918">
    <property type="entry name" value="RADICAL_SAM"/>
    <property type="match status" value="1"/>
</dbReference>
<feature type="binding site" evidence="9">
    <location>
        <position position="272"/>
    </location>
    <ligand>
        <name>[4Fe-4S] cluster</name>
        <dbReference type="ChEBI" id="CHEBI:49883"/>
        <label>1</label>
    </ligand>
</feature>
<dbReference type="Pfam" id="PF04055">
    <property type="entry name" value="Radical_SAM"/>
    <property type="match status" value="1"/>
</dbReference>
<keyword evidence="2 9" id="KW-0963">Cytoplasm</keyword>
<dbReference type="SFLD" id="SFLDS00029">
    <property type="entry name" value="Radical_SAM"/>
    <property type="match status" value="1"/>
</dbReference>
<name>A0A2G6KKH6_9BACT</name>
<evidence type="ECO:0000256" key="3">
    <source>
        <dbReference type="ARBA" id="ARBA00022679"/>
    </source>
</evidence>
<evidence type="ECO:0000256" key="6">
    <source>
        <dbReference type="ARBA" id="ARBA00023004"/>
    </source>
</evidence>
<evidence type="ECO:0000256" key="2">
    <source>
        <dbReference type="ARBA" id="ARBA00022490"/>
    </source>
</evidence>
<feature type="binding site" evidence="9">
    <location>
        <position position="65"/>
    </location>
    <ligand>
        <name>[4Fe-4S] cluster</name>
        <dbReference type="ChEBI" id="CHEBI:49883"/>
        <label>2</label>
        <note>4Fe-4S-S-AdoMet</note>
    </ligand>
</feature>
<dbReference type="SFLD" id="SFLDG01058">
    <property type="entry name" value="lipoyl_synthase_like"/>
    <property type="match status" value="1"/>
</dbReference>
<feature type="binding site" evidence="9">
    <location>
        <position position="35"/>
    </location>
    <ligand>
        <name>[4Fe-4S] cluster</name>
        <dbReference type="ChEBI" id="CHEBI:49883"/>
        <label>1</label>
    </ligand>
</feature>
<comment type="pathway">
    <text evidence="9">Protein modification; protein lipoylation via endogenous pathway; protein N(6)-(lipoyl)lysine from octanoyl-[acyl-carrier-protein]: step 2/2.</text>
</comment>
<evidence type="ECO:0000256" key="7">
    <source>
        <dbReference type="ARBA" id="ARBA00023014"/>
    </source>
</evidence>
<dbReference type="GO" id="GO:0005737">
    <property type="term" value="C:cytoplasm"/>
    <property type="evidence" value="ECO:0007669"/>
    <property type="project" value="UniProtKB-SubCell"/>
</dbReference>
<evidence type="ECO:0000259" key="10">
    <source>
        <dbReference type="PROSITE" id="PS51918"/>
    </source>
</evidence>
<comment type="catalytic activity">
    <reaction evidence="8 9">
        <text>[[Fe-S] cluster scaffold protein carrying a second [4Fe-4S](2+) cluster] + N(6)-octanoyl-L-lysyl-[protein] + 2 oxidized [2Fe-2S]-[ferredoxin] + 2 S-adenosyl-L-methionine + 4 H(+) = [[Fe-S] cluster scaffold protein] + N(6)-[(R)-dihydrolipoyl]-L-lysyl-[protein] + 4 Fe(3+) + 2 hydrogen sulfide + 2 5'-deoxyadenosine + 2 L-methionine + 2 reduced [2Fe-2S]-[ferredoxin]</text>
        <dbReference type="Rhea" id="RHEA:16585"/>
        <dbReference type="Rhea" id="RHEA-COMP:9928"/>
        <dbReference type="Rhea" id="RHEA-COMP:10000"/>
        <dbReference type="Rhea" id="RHEA-COMP:10001"/>
        <dbReference type="Rhea" id="RHEA-COMP:10475"/>
        <dbReference type="Rhea" id="RHEA-COMP:14568"/>
        <dbReference type="Rhea" id="RHEA-COMP:14569"/>
        <dbReference type="ChEBI" id="CHEBI:15378"/>
        <dbReference type="ChEBI" id="CHEBI:17319"/>
        <dbReference type="ChEBI" id="CHEBI:29034"/>
        <dbReference type="ChEBI" id="CHEBI:29919"/>
        <dbReference type="ChEBI" id="CHEBI:33722"/>
        <dbReference type="ChEBI" id="CHEBI:33737"/>
        <dbReference type="ChEBI" id="CHEBI:33738"/>
        <dbReference type="ChEBI" id="CHEBI:57844"/>
        <dbReference type="ChEBI" id="CHEBI:59789"/>
        <dbReference type="ChEBI" id="CHEBI:78809"/>
        <dbReference type="ChEBI" id="CHEBI:83100"/>
        <dbReference type="EC" id="2.8.1.8"/>
    </reaction>
</comment>
<dbReference type="HAMAP" id="MF_00206">
    <property type="entry name" value="Lipoyl_synth"/>
    <property type="match status" value="1"/>
</dbReference>
<dbReference type="GO" id="GO:0009249">
    <property type="term" value="P:protein lipoylation"/>
    <property type="evidence" value="ECO:0007669"/>
    <property type="project" value="UniProtKB-UniRule"/>
</dbReference>
<dbReference type="NCBIfam" id="NF004019">
    <property type="entry name" value="PRK05481.1"/>
    <property type="match status" value="1"/>
</dbReference>
<evidence type="ECO:0000256" key="8">
    <source>
        <dbReference type="ARBA" id="ARBA00047326"/>
    </source>
</evidence>
<dbReference type="InterPro" id="IPR006638">
    <property type="entry name" value="Elp3/MiaA/NifB-like_rSAM"/>
</dbReference>
<comment type="cofactor">
    <cofactor evidence="9">
        <name>[4Fe-4S] cluster</name>
        <dbReference type="ChEBI" id="CHEBI:49883"/>
    </cofactor>
    <text evidence="9">Binds 2 [4Fe-4S] clusters per subunit. One cluster is coordinated with 3 cysteines and an exchangeable S-adenosyl-L-methionine.</text>
</comment>
<feature type="domain" description="Radical SAM core" evidence="10">
    <location>
        <begin position="46"/>
        <end position="261"/>
    </location>
</feature>
<dbReference type="SFLD" id="SFLDF00271">
    <property type="entry name" value="lipoyl_synthase"/>
    <property type="match status" value="1"/>
</dbReference>
<feature type="binding site" evidence="9">
    <location>
        <position position="46"/>
    </location>
    <ligand>
        <name>[4Fe-4S] cluster</name>
        <dbReference type="ChEBI" id="CHEBI:49883"/>
        <label>1</label>
    </ligand>
</feature>
<gene>
    <name evidence="9 11" type="primary">lipA</name>
    <name evidence="11" type="ORF">CSA56_01350</name>
</gene>
<dbReference type="SUPFAM" id="SSF102114">
    <property type="entry name" value="Radical SAM enzymes"/>
    <property type="match status" value="1"/>
</dbReference>
<dbReference type="InterPro" id="IPR013785">
    <property type="entry name" value="Aldolase_TIM"/>
</dbReference>
<keyword evidence="5 9" id="KW-0479">Metal-binding</keyword>
<evidence type="ECO:0000313" key="11">
    <source>
        <dbReference type="EMBL" id="PIE36154.1"/>
    </source>
</evidence>
<accession>A0A2G6KKH6</accession>
<evidence type="ECO:0000256" key="4">
    <source>
        <dbReference type="ARBA" id="ARBA00022691"/>
    </source>
</evidence>
<proteinExistence type="inferred from homology"/>
<dbReference type="InterPro" id="IPR058240">
    <property type="entry name" value="rSAM_sf"/>
</dbReference>
<comment type="caution">
    <text evidence="11">The sequence shown here is derived from an EMBL/GenBank/DDBJ whole genome shotgun (WGS) entry which is preliminary data.</text>
</comment>
<dbReference type="UniPathway" id="UPA00538">
    <property type="reaction ID" value="UER00593"/>
</dbReference>
<dbReference type="CDD" id="cd01335">
    <property type="entry name" value="Radical_SAM"/>
    <property type="match status" value="1"/>
</dbReference>
<dbReference type="Gene3D" id="3.20.20.70">
    <property type="entry name" value="Aldolase class I"/>
    <property type="match status" value="1"/>
</dbReference>
<keyword evidence="3 9" id="KW-0808">Transferase</keyword>
<comment type="similarity">
    <text evidence="9">Belongs to the radical SAM superfamily. Lipoyl synthase family.</text>
</comment>
<dbReference type="EC" id="2.8.1.8" evidence="9"/>
<evidence type="ECO:0000256" key="5">
    <source>
        <dbReference type="ARBA" id="ARBA00022723"/>
    </source>
</evidence>
<dbReference type="NCBIfam" id="NF009544">
    <property type="entry name" value="PRK12928.1"/>
    <property type="match status" value="1"/>
</dbReference>
<keyword evidence="7 9" id="KW-0411">Iron-sulfur</keyword>